<evidence type="ECO:0000256" key="1">
    <source>
        <dbReference type="SAM" id="Phobius"/>
    </source>
</evidence>
<dbReference type="NCBIfam" id="NF038065">
    <property type="entry name" value="Pr6Pr"/>
    <property type="match status" value="1"/>
</dbReference>
<dbReference type="InterPro" id="IPR049713">
    <property type="entry name" value="Pr6Pr-like"/>
</dbReference>
<keyword evidence="1" id="KW-0472">Membrane</keyword>
<evidence type="ECO:0000313" key="3">
    <source>
        <dbReference type="Proteomes" id="UP001582793"/>
    </source>
</evidence>
<protein>
    <submittedName>
        <fullName evidence="2">Pr6Pr family membrane protein</fullName>
    </submittedName>
</protein>
<dbReference type="Proteomes" id="UP001582793">
    <property type="component" value="Unassembled WGS sequence"/>
</dbReference>
<accession>A0ABV5CYJ8</accession>
<organism evidence="2 3">
    <name type="scientific">Polymorphospora lycopeni</name>
    <dbReference type="NCBI Taxonomy" id="3140240"/>
    <lineage>
        <taxon>Bacteria</taxon>
        <taxon>Bacillati</taxon>
        <taxon>Actinomycetota</taxon>
        <taxon>Actinomycetes</taxon>
        <taxon>Micromonosporales</taxon>
        <taxon>Micromonosporaceae</taxon>
        <taxon>Polymorphospora</taxon>
    </lineage>
</organism>
<keyword evidence="3" id="KW-1185">Reference proteome</keyword>
<comment type="caution">
    <text evidence="2">The sequence shown here is derived from an EMBL/GenBank/DDBJ whole genome shotgun (WGS) entry which is preliminary data.</text>
</comment>
<gene>
    <name evidence="2" type="ORF">AAFH96_28915</name>
</gene>
<sequence length="222" mass="23096">MIDGGRRVAVALRIVTVLAVLVGVGVTAVGADTLPGLLPYFTIQSNLLLGCFAAYAALLAGGDGQPPAVVKGAVTTYMVITGLVYHLVLMNGSGEFSMADEAAAASALLQLGNQLTHTLTPILAVLDWLLLDRSRARFRYALLWLAYPLAYLAFALVRGLVVGTYPYPFVDVTELGYGGIAVNTLVFGGAFYLIGLAVVAANRAVTGPRRGRGTAPAAGRAD</sequence>
<proteinExistence type="predicted"/>
<feature type="transmembrane region" description="Helical" evidence="1">
    <location>
        <begin position="177"/>
        <end position="201"/>
    </location>
</feature>
<dbReference type="EMBL" id="JBCGDC010000122">
    <property type="protein sequence ID" value="MFB6397094.1"/>
    <property type="molecule type" value="Genomic_DNA"/>
</dbReference>
<feature type="transmembrane region" description="Helical" evidence="1">
    <location>
        <begin position="108"/>
        <end position="130"/>
    </location>
</feature>
<feature type="transmembrane region" description="Helical" evidence="1">
    <location>
        <begin position="68"/>
        <end position="88"/>
    </location>
</feature>
<keyword evidence="1" id="KW-1133">Transmembrane helix</keyword>
<name>A0ABV5CYJ8_9ACTN</name>
<feature type="transmembrane region" description="Helical" evidence="1">
    <location>
        <begin position="12"/>
        <end position="31"/>
    </location>
</feature>
<dbReference type="RefSeq" id="WP_364218302.1">
    <property type="nucleotide sequence ID" value="NZ_JBCGDC010000122.1"/>
</dbReference>
<feature type="transmembrane region" description="Helical" evidence="1">
    <location>
        <begin position="142"/>
        <end position="165"/>
    </location>
</feature>
<feature type="transmembrane region" description="Helical" evidence="1">
    <location>
        <begin position="37"/>
        <end position="61"/>
    </location>
</feature>
<evidence type="ECO:0000313" key="2">
    <source>
        <dbReference type="EMBL" id="MFB6397094.1"/>
    </source>
</evidence>
<keyword evidence="1" id="KW-0812">Transmembrane</keyword>
<reference evidence="2 3" key="1">
    <citation type="submission" date="2024-04" db="EMBL/GenBank/DDBJ databases">
        <title>Polymorphospora sp. isolated from Baiyangdian Lake in Xiong'an New Area.</title>
        <authorList>
            <person name="Zhang X."/>
            <person name="Liu J."/>
        </authorList>
    </citation>
    <scope>NUCLEOTIDE SEQUENCE [LARGE SCALE GENOMIC DNA]</scope>
    <source>
        <strain evidence="2 3">2-325</strain>
    </source>
</reference>